<reference evidence="2" key="1">
    <citation type="submission" date="2020-12" db="EMBL/GenBank/DDBJ databases">
        <title>M. sibirica DSM 26468T genome.</title>
        <authorList>
            <person name="Thieme N."/>
            <person name="Rettenmaier R."/>
            <person name="Zverlov V."/>
            <person name="Liebl W."/>
        </authorList>
    </citation>
    <scope>NUCLEOTIDE SEQUENCE</scope>
    <source>
        <strain evidence="2">DSM 26468</strain>
    </source>
</reference>
<sequence>MEVIVIANQKGGIGKTTTATALSSILTKLGYNTLLIDADMQGNSTDTYRGEIEGAATLYDVLLETGKNRVLMKDAVQKTEVGQLIAADPLLRKSDEVLNGDVNGLYRLQDALTELKGYDYIVIDTAPSMNTLLYNCLIAATKVIIPVTADRYGLQGLSQLSQTIQAIKKRQNPNLYIAGLLLVKFNPRTNLSQEVRESLETIAEQMNTKLFKTFIRESVKAREAQALRNALIDYAPNSTTSLDYIEFTNELLKGDRYGIE</sequence>
<dbReference type="RefSeq" id="WP_197662790.1">
    <property type="nucleotide sequence ID" value="NZ_JAEAGR010000026.1"/>
</dbReference>
<accession>A0A8J7HCY4</accession>
<dbReference type="CDD" id="cd02042">
    <property type="entry name" value="ParAB_family"/>
    <property type="match status" value="1"/>
</dbReference>
<dbReference type="PANTHER" id="PTHR13696:SF52">
    <property type="entry name" value="PARA FAMILY PROTEIN CT_582"/>
    <property type="match status" value="1"/>
</dbReference>
<organism evidence="2 3">
    <name type="scientific">Mobilitalea sibirica</name>
    <dbReference type="NCBI Taxonomy" id="1462919"/>
    <lineage>
        <taxon>Bacteria</taxon>
        <taxon>Bacillati</taxon>
        <taxon>Bacillota</taxon>
        <taxon>Clostridia</taxon>
        <taxon>Lachnospirales</taxon>
        <taxon>Lachnospiraceae</taxon>
        <taxon>Mobilitalea</taxon>
    </lineage>
</organism>
<protein>
    <submittedName>
        <fullName evidence="2">ParA family protein</fullName>
    </submittedName>
</protein>
<comment type="caution">
    <text evidence="2">The sequence shown here is derived from an EMBL/GenBank/DDBJ whole genome shotgun (WGS) entry which is preliminary data.</text>
</comment>
<dbReference type="EMBL" id="JAEAGR010000026">
    <property type="protein sequence ID" value="MBH1942536.1"/>
    <property type="molecule type" value="Genomic_DNA"/>
</dbReference>
<dbReference type="PANTHER" id="PTHR13696">
    <property type="entry name" value="P-LOOP CONTAINING NUCLEOSIDE TRIPHOSPHATE HYDROLASE"/>
    <property type="match status" value="1"/>
</dbReference>
<proteinExistence type="predicted"/>
<dbReference type="InterPro" id="IPR050678">
    <property type="entry name" value="DNA_Partitioning_ATPase"/>
</dbReference>
<dbReference type="SUPFAM" id="SSF52540">
    <property type="entry name" value="P-loop containing nucleoside triphosphate hydrolases"/>
    <property type="match status" value="1"/>
</dbReference>
<evidence type="ECO:0000313" key="2">
    <source>
        <dbReference type="EMBL" id="MBH1942536.1"/>
    </source>
</evidence>
<evidence type="ECO:0000313" key="3">
    <source>
        <dbReference type="Proteomes" id="UP000623269"/>
    </source>
</evidence>
<gene>
    <name evidence="2" type="ORF">I5677_16715</name>
</gene>
<dbReference type="Pfam" id="PF13614">
    <property type="entry name" value="AAA_31"/>
    <property type="match status" value="1"/>
</dbReference>
<name>A0A8J7HCY4_9FIRM</name>
<keyword evidence="3" id="KW-1185">Reference proteome</keyword>
<dbReference type="InterPro" id="IPR025669">
    <property type="entry name" value="AAA_dom"/>
</dbReference>
<dbReference type="InterPro" id="IPR027417">
    <property type="entry name" value="P-loop_NTPase"/>
</dbReference>
<dbReference type="PIRSF" id="PIRSF009320">
    <property type="entry name" value="Nuc_binding_HP_1000"/>
    <property type="match status" value="1"/>
</dbReference>
<dbReference type="Gene3D" id="3.40.50.300">
    <property type="entry name" value="P-loop containing nucleotide triphosphate hydrolases"/>
    <property type="match status" value="1"/>
</dbReference>
<feature type="domain" description="AAA" evidence="1">
    <location>
        <begin position="1"/>
        <end position="177"/>
    </location>
</feature>
<dbReference type="Proteomes" id="UP000623269">
    <property type="component" value="Unassembled WGS sequence"/>
</dbReference>
<dbReference type="AlphaFoldDB" id="A0A8J7HCY4"/>
<evidence type="ECO:0000259" key="1">
    <source>
        <dbReference type="Pfam" id="PF13614"/>
    </source>
</evidence>